<dbReference type="InterPro" id="IPR041313">
    <property type="entry name" value="DUF5642"/>
</dbReference>
<organism evidence="4 5">
    <name type="scientific">Mycolicibacterium smegmatis (strain MKD8)</name>
    <name type="common">Mycobacterium smegmatis</name>
    <dbReference type="NCBI Taxonomy" id="1214915"/>
    <lineage>
        <taxon>Bacteria</taxon>
        <taxon>Bacillati</taxon>
        <taxon>Actinomycetota</taxon>
        <taxon>Actinomycetes</taxon>
        <taxon>Mycobacteriales</taxon>
        <taxon>Mycobacteriaceae</taxon>
        <taxon>Mycolicibacterium</taxon>
    </lineage>
</organism>
<gene>
    <name evidence="4" type="ORF">D806_053350</name>
</gene>
<proteinExistence type="predicted"/>
<dbReference type="PROSITE" id="PS51257">
    <property type="entry name" value="PROKAR_LIPOPROTEIN"/>
    <property type="match status" value="1"/>
</dbReference>
<feature type="compositionally biased region" description="Low complexity" evidence="1">
    <location>
        <begin position="31"/>
        <end position="44"/>
    </location>
</feature>
<sequence>MWYQRAVRLCAAAVAMCIAAAPVIAACGEQAPPAASSAPSPTSARGPVDPARIDRVRYDLPPGYEVSGLDGRVDPVSQWGFGAGWGAAPPECGQAALGAVDPASARGWTASGPGGIVYAVVADVTAPIDDAECGVWTVTGGHSTATVTRLDAPVIDGAQTAGMSATVVTVVEGGTETQSHADTFAAELDSHRCTITVITDPGSPNAALDTGFAAELLVKTVSALRG</sequence>
<dbReference type="EMBL" id="CP027541">
    <property type="protein sequence ID" value="AWT56283.1"/>
    <property type="molecule type" value="Genomic_DNA"/>
</dbReference>
<evidence type="ECO:0000256" key="1">
    <source>
        <dbReference type="SAM" id="MobiDB-lite"/>
    </source>
</evidence>
<feature type="chain" id="PRO_5039508587" description="DUF5642 domain-containing protein" evidence="2">
    <location>
        <begin position="26"/>
        <end position="226"/>
    </location>
</feature>
<evidence type="ECO:0000313" key="4">
    <source>
        <dbReference type="EMBL" id="AWT56283.1"/>
    </source>
</evidence>
<accession>A0A2U9PWY7</accession>
<dbReference type="Proteomes" id="UP000011200">
    <property type="component" value="Chromosome"/>
</dbReference>
<feature type="region of interest" description="Disordered" evidence="1">
    <location>
        <begin position="31"/>
        <end position="52"/>
    </location>
</feature>
<dbReference type="AlphaFoldDB" id="A0A2U9PWY7"/>
<reference evidence="4 5" key="1">
    <citation type="journal article" date="2013" name="Genome Announc.">
        <title>Draft genome sequence of MKD8, a conjugal recipient Mycobacterium smegmatis strain.</title>
        <authorList>
            <person name="Gray T.A."/>
            <person name="Palumbo M.J."/>
            <person name="Derbyshire K.M."/>
        </authorList>
    </citation>
    <scope>NUCLEOTIDE SEQUENCE [LARGE SCALE GENOMIC DNA]</scope>
    <source>
        <strain evidence="4 5">MKD8</strain>
    </source>
</reference>
<keyword evidence="2" id="KW-0732">Signal</keyword>
<feature type="domain" description="DUF5642" evidence="3">
    <location>
        <begin position="49"/>
        <end position="225"/>
    </location>
</feature>
<protein>
    <recommendedName>
        <fullName evidence="3">DUF5642 domain-containing protein</fullName>
    </recommendedName>
</protein>
<reference evidence="5" key="2">
    <citation type="submission" date="2018-03" db="EMBL/GenBank/DDBJ databases">
        <authorList>
            <person name="Derbyshire K."/>
            <person name="Gray T.A."/>
            <person name="Champion M."/>
        </authorList>
    </citation>
    <scope>NUCLEOTIDE SEQUENCE [LARGE SCALE GENOMIC DNA]</scope>
    <source>
        <strain evidence="5">MKD8</strain>
    </source>
</reference>
<evidence type="ECO:0000256" key="2">
    <source>
        <dbReference type="SAM" id="SignalP"/>
    </source>
</evidence>
<dbReference type="Pfam" id="PF18702">
    <property type="entry name" value="DUF5642"/>
    <property type="match status" value="1"/>
</dbReference>
<evidence type="ECO:0000313" key="5">
    <source>
        <dbReference type="Proteomes" id="UP000011200"/>
    </source>
</evidence>
<evidence type="ECO:0000259" key="3">
    <source>
        <dbReference type="Pfam" id="PF18702"/>
    </source>
</evidence>
<name>A0A2U9PWY7_MYCSE</name>
<feature type="signal peptide" evidence="2">
    <location>
        <begin position="1"/>
        <end position="25"/>
    </location>
</feature>